<dbReference type="Gene3D" id="3.90.1150.10">
    <property type="entry name" value="Aspartate Aminotransferase, domain 1"/>
    <property type="match status" value="1"/>
</dbReference>
<keyword evidence="8" id="KW-1185">Reference proteome</keyword>
<gene>
    <name evidence="7" type="ORF">OS242_07810</name>
</gene>
<feature type="domain" description="Nucleotidyl transferase" evidence="6">
    <location>
        <begin position="2"/>
        <end position="118"/>
    </location>
</feature>
<proteinExistence type="predicted"/>
<dbReference type="PANTHER" id="PTHR42778:SF1">
    <property type="entry name" value="2-AMINOETHYLPHOSPHONATE--PYRUVATE TRANSAMINASE"/>
    <property type="match status" value="1"/>
</dbReference>
<dbReference type="InterPro" id="IPR000192">
    <property type="entry name" value="Aminotrans_V_dom"/>
</dbReference>
<dbReference type="SUPFAM" id="SSF53448">
    <property type="entry name" value="Nucleotide-diphospho-sugar transferases"/>
    <property type="match status" value="1"/>
</dbReference>
<sequence>MKAVLLTAGDGGRLAPITQTLPKALLPIGPETILARQIRQLVTAGVTEIVVVIGYEGEAIREHVAASNWPIKIHFVENRQFMTTSTAFSAALAEKFVAGDDFYLLDGDVIAEDALMHRIGQSQGNVLFYEAKSIMSPEEMKVAEAADGKVFLNKKIESGRALGEFIGVARISAEASRAFFAALKEQEDGYYEVAINAMAGEHPFVLEAVAENSWIEVDFVTDYLQAIRLFTEKREPVSPIISEQVLLCPGPVMVSHKVKSALLHADIGHRETEFIEILTRCRAKLNKAFGVKGGDYTNVIITGSGTSANEALLSSYGPGRKLLVLSNGEFGNRLSDLARCHGLDFTVLEFGWGHAIDLARVEQEIATGGFDALMMVHHETSTGMLNPIEEIGALLARYEVDFLVDAVSSLGAEALSVEEAQITFCTSSANKALASLPGLSFVCGKREAFQALKGRPARTRYLDLYRHYDFEELYYQTPNTPAVSLFYALETALDELLADTLEMRMARYGYLASLVRNRLKKLGMSTVIEEEQMSRVLTTAYYPEGIDIEAFHDFVKEHNFVIYRGKGPFLGKAFQIANIGHVREEHVLAFLDLMERGFERKAEQQATATV</sequence>
<dbReference type="CDD" id="cd02523">
    <property type="entry name" value="PC_cytidylyltransferase"/>
    <property type="match status" value="1"/>
</dbReference>
<dbReference type="Pfam" id="PF00483">
    <property type="entry name" value="NTP_transferase"/>
    <property type="match status" value="1"/>
</dbReference>
<dbReference type="Pfam" id="PF00266">
    <property type="entry name" value="Aminotran_5"/>
    <property type="match status" value="1"/>
</dbReference>
<feature type="domain" description="Aminotransferase class V" evidence="5">
    <location>
        <begin position="260"/>
        <end position="565"/>
    </location>
</feature>
<dbReference type="EMBL" id="JAPMLT010000003">
    <property type="protein sequence ID" value="MCX7569867.1"/>
    <property type="molecule type" value="Genomic_DNA"/>
</dbReference>
<dbReference type="InterPro" id="IPR015421">
    <property type="entry name" value="PyrdxlP-dep_Trfase_major"/>
</dbReference>
<keyword evidence="2 7" id="KW-0032">Aminotransferase</keyword>
<name>A0ABT3WYY4_9BACL</name>
<organism evidence="7 8">
    <name type="scientific">Tumebacillus lacus</name>
    <dbReference type="NCBI Taxonomy" id="2995335"/>
    <lineage>
        <taxon>Bacteria</taxon>
        <taxon>Bacillati</taxon>
        <taxon>Bacillota</taxon>
        <taxon>Bacilli</taxon>
        <taxon>Bacillales</taxon>
        <taxon>Alicyclobacillaceae</taxon>
        <taxon>Tumebacillus</taxon>
    </lineage>
</organism>
<protein>
    <submittedName>
        <fullName evidence="7">Aminotransferase class V-fold PLP-dependent enzyme</fullName>
    </submittedName>
</protein>
<accession>A0ABT3WYY4</accession>
<evidence type="ECO:0000256" key="2">
    <source>
        <dbReference type="ARBA" id="ARBA00022576"/>
    </source>
</evidence>
<keyword evidence="3" id="KW-0808">Transferase</keyword>
<dbReference type="Proteomes" id="UP001208017">
    <property type="component" value="Unassembled WGS sequence"/>
</dbReference>
<dbReference type="SUPFAM" id="SSF53383">
    <property type="entry name" value="PLP-dependent transferases"/>
    <property type="match status" value="1"/>
</dbReference>
<comment type="cofactor">
    <cofactor evidence="1">
        <name>pyridoxal 5'-phosphate</name>
        <dbReference type="ChEBI" id="CHEBI:597326"/>
    </cofactor>
</comment>
<comment type="caution">
    <text evidence="7">The sequence shown here is derived from an EMBL/GenBank/DDBJ whole genome shotgun (WGS) entry which is preliminary data.</text>
</comment>
<dbReference type="GO" id="GO:0008483">
    <property type="term" value="F:transaminase activity"/>
    <property type="evidence" value="ECO:0007669"/>
    <property type="project" value="UniProtKB-KW"/>
</dbReference>
<reference evidence="7 8" key="1">
    <citation type="submission" date="2022-11" db="EMBL/GenBank/DDBJ databases">
        <title>Study of microbial diversity in lake waters.</title>
        <authorList>
            <person name="Zhang J."/>
        </authorList>
    </citation>
    <scope>NUCLEOTIDE SEQUENCE [LARGE SCALE GENOMIC DNA]</scope>
    <source>
        <strain evidence="7 8">DT12</strain>
    </source>
</reference>
<dbReference type="RefSeq" id="WP_267151117.1">
    <property type="nucleotide sequence ID" value="NZ_JAPMLT010000003.1"/>
</dbReference>
<dbReference type="Gene3D" id="3.40.640.10">
    <property type="entry name" value="Type I PLP-dependent aspartate aminotransferase-like (Major domain)"/>
    <property type="match status" value="1"/>
</dbReference>
<evidence type="ECO:0000313" key="7">
    <source>
        <dbReference type="EMBL" id="MCX7569867.1"/>
    </source>
</evidence>
<evidence type="ECO:0000256" key="3">
    <source>
        <dbReference type="ARBA" id="ARBA00022679"/>
    </source>
</evidence>
<evidence type="ECO:0000256" key="4">
    <source>
        <dbReference type="ARBA" id="ARBA00022898"/>
    </source>
</evidence>
<dbReference type="InterPro" id="IPR029044">
    <property type="entry name" value="Nucleotide-diphossugar_trans"/>
</dbReference>
<evidence type="ECO:0000313" key="8">
    <source>
        <dbReference type="Proteomes" id="UP001208017"/>
    </source>
</evidence>
<evidence type="ECO:0000256" key="1">
    <source>
        <dbReference type="ARBA" id="ARBA00001933"/>
    </source>
</evidence>
<evidence type="ECO:0000259" key="6">
    <source>
        <dbReference type="Pfam" id="PF00483"/>
    </source>
</evidence>
<keyword evidence="4" id="KW-0663">Pyridoxal phosphate</keyword>
<dbReference type="PANTHER" id="PTHR42778">
    <property type="entry name" value="2-AMINOETHYLPHOSPHONATE--PYRUVATE TRANSAMINASE"/>
    <property type="match status" value="1"/>
</dbReference>
<dbReference type="Gene3D" id="3.90.550.10">
    <property type="entry name" value="Spore Coat Polysaccharide Biosynthesis Protein SpsA, Chain A"/>
    <property type="match status" value="1"/>
</dbReference>
<dbReference type="InterPro" id="IPR015422">
    <property type="entry name" value="PyrdxlP-dep_Trfase_small"/>
</dbReference>
<dbReference type="InterPro" id="IPR015424">
    <property type="entry name" value="PyrdxlP-dep_Trfase"/>
</dbReference>
<evidence type="ECO:0000259" key="5">
    <source>
        <dbReference type="Pfam" id="PF00266"/>
    </source>
</evidence>
<dbReference type="InterPro" id="IPR005835">
    <property type="entry name" value="NTP_transferase_dom"/>
</dbReference>